<reference evidence="2" key="1">
    <citation type="submission" date="2014-08" db="EMBL/GenBank/DDBJ databases">
        <authorList>
            <person name="Wibberg D."/>
        </authorList>
    </citation>
    <scope>NUCLEOTIDE SEQUENCE</scope>
</reference>
<gene>
    <name evidence="2" type="ORF">DSM1535_0437</name>
</gene>
<dbReference type="EMBL" id="LN515531">
    <property type="protein sequence ID" value="CEA12799.1"/>
    <property type="molecule type" value="Genomic_DNA"/>
</dbReference>
<keyword evidence="1" id="KW-0812">Transmembrane</keyword>
<feature type="transmembrane region" description="Helical" evidence="1">
    <location>
        <begin position="198"/>
        <end position="215"/>
    </location>
</feature>
<feature type="transmembrane region" description="Helical" evidence="1">
    <location>
        <begin position="235"/>
        <end position="255"/>
    </location>
</feature>
<evidence type="ECO:0000313" key="2">
    <source>
        <dbReference type="EMBL" id="CEA12799.1"/>
    </source>
</evidence>
<dbReference type="AlphaFoldDB" id="A0A090I1T4"/>
<evidence type="ECO:0000256" key="1">
    <source>
        <dbReference type="SAM" id="Phobius"/>
    </source>
</evidence>
<feature type="transmembrane region" description="Helical" evidence="1">
    <location>
        <begin position="12"/>
        <end position="30"/>
    </location>
</feature>
<dbReference type="PATRIC" id="fig|2162.9.peg.456"/>
<name>A0A090I1T4_METFO</name>
<feature type="transmembrane region" description="Helical" evidence="1">
    <location>
        <begin position="89"/>
        <end position="108"/>
    </location>
</feature>
<protein>
    <recommendedName>
        <fullName evidence="3">Glycosyltransferase RgtA/B/C/D-like domain-containing protein</fullName>
    </recommendedName>
</protein>
<feature type="transmembrane region" description="Helical" evidence="1">
    <location>
        <begin position="137"/>
        <end position="156"/>
    </location>
</feature>
<sequence>MNRNFLQKIIPFIPLLAVLLLLLIKPYYIFPTTGDTDFHLIRAQELIQSPLQGLFWDYLPYSPNGRALWHPPLFHSVLAFLWYLGGLRFAHSFLCVFQIILTVFVASWVAKKDYGTIAGFFAGILALATNRIDILTVPLPATYIPILSVLTIHYLPKNKFKAFLASLLGVWTHMMSLVIFIALFMVDGIRNKKNLKMILLLLPSIIFWIAYWIIFRDKTGATNQINPLLYFPPGNNLSGLIILLAFGFLGLYWLYNKDKERFKLYSTYILLVILIEFIFEDFARGFSYASLPLAILAGFSMQKIYNHCKINYKRTFANLIIVLLVFVSIIGTSPFFISVYSNEASWDYLNIPFETNYTQLNSFIYGNTDKTEVIWAESTIADKIIWMTGRKISNGKYGKPTDFQEQHQKINIYTSNNTFIIKDYTNNTLKQIPNTI</sequence>
<accession>A0A090I1T4</accession>
<feature type="transmembrane region" description="Helical" evidence="1">
    <location>
        <begin position="162"/>
        <end position="186"/>
    </location>
</feature>
<feature type="transmembrane region" description="Helical" evidence="1">
    <location>
        <begin position="316"/>
        <end position="337"/>
    </location>
</feature>
<feature type="transmembrane region" description="Helical" evidence="1">
    <location>
        <begin position="262"/>
        <end position="279"/>
    </location>
</feature>
<proteinExistence type="predicted"/>
<evidence type="ECO:0008006" key="3">
    <source>
        <dbReference type="Google" id="ProtNLM"/>
    </source>
</evidence>
<organism evidence="2">
    <name type="scientific">Methanobacterium formicicum</name>
    <dbReference type="NCBI Taxonomy" id="2162"/>
    <lineage>
        <taxon>Archaea</taxon>
        <taxon>Methanobacteriati</taxon>
        <taxon>Methanobacteriota</taxon>
        <taxon>Methanomada group</taxon>
        <taxon>Methanobacteria</taxon>
        <taxon>Methanobacteriales</taxon>
        <taxon>Methanobacteriaceae</taxon>
        <taxon>Methanobacterium</taxon>
    </lineage>
</organism>
<keyword evidence="1" id="KW-1133">Transmembrane helix</keyword>
<keyword evidence="1" id="KW-0472">Membrane</keyword>
<dbReference type="KEGG" id="mfi:DSM1535_0437"/>
<feature type="transmembrane region" description="Helical" evidence="1">
    <location>
        <begin position="285"/>
        <end position="304"/>
    </location>
</feature>